<dbReference type="EMBL" id="JACZDF010000001">
    <property type="protein sequence ID" value="MBD9697940.1"/>
    <property type="molecule type" value="Genomic_DNA"/>
</dbReference>
<feature type="domain" description="Fe/B12 periplasmic-binding" evidence="6">
    <location>
        <begin position="69"/>
        <end position="346"/>
    </location>
</feature>
<reference evidence="7 8" key="1">
    <citation type="submission" date="2020-09" db="EMBL/GenBank/DDBJ databases">
        <title>Flavimobilis rhizosphaerae sp. nov., isolated from rhizosphere soil of Spartina alterniflora.</title>
        <authorList>
            <person name="Hanqin C."/>
        </authorList>
    </citation>
    <scope>NUCLEOTIDE SEQUENCE [LARGE SCALE GENOMIC DNA]</scope>
    <source>
        <strain evidence="7 8">GY 10621</strain>
    </source>
</reference>
<protein>
    <submittedName>
        <fullName evidence="7">Iron-siderophore ABC transporter substrate-binding protein</fullName>
    </submittedName>
</protein>
<dbReference type="InterPro" id="IPR051313">
    <property type="entry name" value="Bact_iron-sidero_bind"/>
</dbReference>
<dbReference type="PROSITE" id="PS50983">
    <property type="entry name" value="FE_B12_PBP"/>
    <property type="match status" value="1"/>
</dbReference>
<organism evidence="7 8">
    <name type="scientific">Flavimobilis rhizosphaerae</name>
    <dbReference type="NCBI Taxonomy" id="2775421"/>
    <lineage>
        <taxon>Bacteria</taxon>
        <taxon>Bacillati</taxon>
        <taxon>Actinomycetota</taxon>
        <taxon>Actinomycetes</taxon>
        <taxon>Micrococcales</taxon>
        <taxon>Jonesiaceae</taxon>
        <taxon>Flavimobilis</taxon>
    </lineage>
</organism>
<keyword evidence="8" id="KW-1185">Reference proteome</keyword>
<dbReference type="PANTHER" id="PTHR30532">
    <property type="entry name" value="IRON III DICITRATE-BINDING PERIPLASMIC PROTEIN"/>
    <property type="match status" value="1"/>
</dbReference>
<dbReference type="RefSeq" id="WP_192276594.1">
    <property type="nucleotide sequence ID" value="NZ_JACZDF010000001.1"/>
</dbReference>
<feature type="signal peptide" evidence="5">
    <location>
        <begin position="1"/>
        <end position="26"/>
    </location>
</feature>
<dbReference type="Pfam" id="PF01497">
    <property type="entry name" value="Peripla_BP_2"/>
    <property type="match status" value="1"/>
</dbReference>
<dbReference type="PROSITE" id="PS51257">
    <property type="entry name" value="PROKAR_LIPOPROTEIN"/>
    <property type="match status" value="1"/>
</dbReference>
<feature type="chain" id="PRO_5047445925" evidence="5">
    <location>
        <begin position="27"/>
        <end position="349"/>
    </location>
</feature>
<dbReference type="SUPFAM" id="SSF53807">
    <property type="entry name" value="Helical backbone' metal receptor"/>
    <property type="match status" value="1"/>
</dbReference>
<dbReference type="InterPro" id="IPR002491">
    <property type="entry name" value="ABC_transptr_periplasmic_BD"/>
</dbReference>
<keyword evidence="3" id="KW-0813">Transport</keyword>
<evidence type="ECO:0000256" key="3">
    <source>
        <dbReference type="ARBA" id="ARBA00022448"/>
    </source>
</evidence>
<sequence>MTPSRTRRSRALAAAVTGLLAATALAACTTDTPGGTTMTPAPTTAGSAAFPVTIDHVFGSTTIDAQPQRVAAISWANQDAALALGVVPVAMPFAAYGGDADGLLPWVKDALTGLGAQTPALLDEADGFDYDGLAKAAPDLVLGVYGGFEKADYDKLSKAARTVAYPGAAWGTSWQDQLTTTGKALGREAKATEVKAQIEKKIADAVAANPQIQGKSFAYLSFTSSDPSSVYYYTASDARVQFVKALGMVDAPKITELSQGTDDFFGTLSAELVDEIDADVVLAYVDDAAHLEAVTKDPLLGKIPAIQRGSVVVLDDPTFNLSTSAPSPLSVPWAIDAYVPKLVEAVGKL</sequence>
<dbReference type="Gene3D" id="3.40.50.1980">
    <property type="entry name" value="Nitrogenase molybdenum iron protein domain"/>
    <property type="match status" value="2"/>
</dbReference>
<accession>A0ABR9DLC7</accession>
<proteinExistence type="inferred from homology"/>
<comment type="similarity">
    <text evidence="2">Belongs to the bacterial solute-binding protein 8 family.</text>
</comment>
<name>A0ABR9DLC7_9MICO</name>
<evidence type="ECO:0000256" key="5">
    <source>
        <dbReference type="SAM" id="SignalP"/>
    </source>
</evidence>
<dbReference type="Proteomes" id="UP000642107">
    <property type="component" value="Unassembled WGS sequence"/>
</dbReference>
<evidence type="ECO:0000256" key="4">
    <source>
        <dbReference type="ARBA" id="ARBA00022729"/>
    </source>
</evidence>
<evidence type="ECO:0000313" key="7">
    <source>
        <dbReference type="EMBL" id="MBD9697940.1"/>
    </source>
</evidence>
<evidence type="ECO:0000256" key="1">
    <source>
        <dbReference type="ARBA" id="ARBA00004196"/>
    </source>
</evidence>
<keyword evidence="4 5" id="KW-0732">Signal</keyword>
<gene>
    <name evidence="7" type="ORF">IGS67_00290</name>
</gene>
<dbReference type="PANTHER" id="PTHR30532:SF24">
    <property type="entry name" value="FERRIC ENTEROBACTIN-BINDING PERIPLASMIC PROTEIN FEPB"/>
    <property type="match status" value="1"/>
</dbReference>
<evidence type="ECO:0000259" key="6">
    <source>
        <dbReference type="PROSITE" id="PS50983"/>
    </source>
</evidence>
<dbReference type="CDD" id="cd01146">
    <property type="entry name" value="FhuD"/>
    <property type="match status" value="1"/>
</dbReference>
<evidence type="ECO:0000313" key="8">
    <source>
        <dbReference type="Proteomes" id="UP000642107"/>
    </source>
</evidence>
<comment type="subcellular location">
    <subcellularLocation>
        <location evidence="1">Cell envelope</location>
    </subcellularLocation>
</comment>
<evidence type="ECO:0000256" key="2">
    <source>
        <dbReference type="ARBA" id="ARBA00008814"/>
    </source>
</evidence>
<comment type="caution">
    <text evidence="7">The sequence shown here is derived from an EMBL/GenBank/DDBJ whole genome shotgun (WGS) entry which is preliminary data.</text>
</comment>